<accession>A0ABR6MBA0</accession>
<gene>
    <name evidence="1" type="ORF">FHU28_002490</name>
</gene>
<name>A0ABR6MBA0_MICEC</name>
<keyword evidence="2" id="KW-1185">Reference proteome</keyword>
<proteinExistence type="predicted"/>
<dbReference type="RefSeq" id="WP_221453185.1">
    <property type="nucleotide sequence ID" value="NZ_JACHJC010000001.1"/>
</dbReference>
<comment type="caution">
    <text evidence="1">The sequence shown here is derived from an EMBL/GenBank/DDBJ whole genome shotgun (WGS) entry which is preliminary data.</text>
</comment>
<dbReference type="Proteomes" id="UP000618986">
    <property type="component" value="Unassembled WGS sequence"/>
</dbReference>
<reference evidence="1 2" key="1">
    <citation type="submission" date="2020-08" db="EMBL/GenBank/DDBJ databases">
        <title>Sequencing the genomes of 1000 actinobacteria strains.</title>
        <authorList>
            <person name="Klenk H.-P."/>
        </authorList>
    </citation>
    <scope>NUCLEOTIDE SEQUENCE [LARGE SCALE GENOMIC DNA]</scope>
    <source>
        <strain evidence="1 2">DSM 43036</strain>
    </source>
</reference>
<dbReference type="GeneID" id="300293075"/>
<evidence type="ECO:0000313" key="2">
    <source>
        <dbReference type="Proteomes" id="UP000618986"/>
    </source>
</evidence>
<dbReference type="SUPFAM" id="SSF63825">
    <property type="entry name" value="YWTD domain"/>
    <property type="match status" value="1"/>
</dbReference>
<sequence>MPRRQLRGPLRRAAHIGVIALVAVSSGLVPPPAAAGASVRRITSTVTGSDGQPYRITNHLTRTAQAAERAGAPARQWLLVWTGDAAPGPDGKPDPDFLAVVDATPGSPDYGRVANTVTVDSVFGNEPHHMQYTWRKGDKVYAGGLLSDTVFVFDVSRLPRVSLSGVTLPHDTPCGSVPDAFTVLRDGTAYGSYMGGPDVAGPCTYSDGQTRVGNGFAGSPGEVVRLGADGRVLAEMPAAKKEAEDPVSCPNQPALPVPTCANPHGIALREDLNRLVTSDFVEVRHVVAGLVTDPNLQRRTVRTYDISDRNRPRLLSLSYLPDGPRVDDEFSREGMLAMEPAVTNKPRNKGAFVATGMGAVYYTPDITKRELTWRQVFDDATAFRRIYPRDTPTSAADGGSWLMVSPDDRFLFHTVMFGGNNSPAVNAESGMVYVLDIRRLLAAGSRTSCQIDTIAETVRGGAEPDCPALVSALPIVDTTLGGPHWGALDTFRPMAGGKHFRQTDQVSRVVTSNYFVAPTGLDGDARICMALVDPAGRLTEDRAFRDEHTGRRCVSFDRTSWPHGDTGKANPHGLLFAVADAQLR</sequence>
<evidence type="ECO:0000313" key="1">
    <source>
        <dbReference type="EMBL" id="MBB5112651.1"/>
    </source>
</evidence>
<dbReference type="EMBL" id="JACHJC010000001">
    <property type="protein sequence ID" value="MBB5112651.1"/>
    <property type="molecule type" value="Genomic_DNA"/>
</dbReference>
<protein>
    <submittedName>
        <fullName evidence="1">Uncharacterized protein</fullName>
    </submittedName>
</protein>
<organism evidence="1 2">
    <name type="scientific">Micromonospora echinospora</name>
    <name type="common">Micromonospora purpurea</name>
    <dbReference type="NCBI Taxonomy" id="1877"/>
    <lineage>
        <taxon>Bacteria</taxon>
        <taxon>Bacillati</taxon>
        <taxon>Actinomycetota</taxon>
        <taxon>Actinomycetes</taxon>
        <taxon>Micromonosporales</taxon>
        <taxon>Micromonosporaceae</taxon>
        <taxon>Micromonospora</taxon>
    </lineage>
</organism>